<keyword evidence="3" id="KW-1185">Reference proteome</keyword>
<dbReference type="HOGENOM" id="CLU_2361086_0_0_1"/>
<gene>
    <name evidence="2" type="ORF">M422DRAFT_253521</name>
</gene>
<feature type="region of interest" description="Disordered" evidence="1">
    <location>
        <begin position="1"/>
        <end position="47"/>
    </location>
</feature>
<feature type="compositionally biased region" description="Gly residues" evidence="1">
    <location>
        <begin position="34"/>
        <end position="45"/>
    </location>
</feature>
<dbReference type="AlphaFoldDB" id="A0A0C9VN19"/>
<sequence>MTSLSRNHRQIHQDKRASTAAKPSKATRAVASHCGGGGGGEGKSGMGPIRNAGLLNLRFQLSWSRGDYLQHEAMTKLSTVTVLSEIYSAPPSNAGP</sequence>
<name>A0A0C9VN19_SPHS4</name>
<evidence type="ECO:0000313" key="3">
    <source>
        <dbReference type="Proteomes" id="UP000054279"/>
    </source>
</evidence>
<dbReference type="EMBL" id="KN837124">
    <property type="protein sequence ID" value="KIJ43322.1"/>
    <property type="molecule type" value="Genomic_DNA"/>
</dbReference>
<accession>A0A0C9VN19</accession>
<evidence type="ECO:0000256" key="1">
    <source>
        <dbReference type="SAM" id="MobiDB-lite"/>
    </source>
</evidence>
<evidence type="ECO:0000313" key="2">
    <source>
        <dbReference type="EMBL" id="KIJ43322.1"/>
    </source>
</evidence>
<protein>
    <submittedName>
        <fullName evidence="2">Unplaced genomic scaffold SPHSTscaffold_49, whole genome shotgun sequence</fullName>
    </submittedName>
</protein>
<reference evidence="2 3" key="1">
    <citation type="submission" date="2014-06" db="EMBL/GenBank/DDBJ databases">
        <title>Evolutionary Origins and Diversification of the Mycorrhizal Mutualists.</title>
        <authorList>
            <consortium name="DOE Joint Genome Institute"/>
            <consortium name="Mycorrhizal Genomics Consortium"/>
            <person name="Kohler A."/>
            <person name="Kuo A."/>
            <person name="Nagy L.G."/>
            <person name="Floudas D."/>
            <person name="Copeland A."/>
            <person name="Barry K.W."/>
            <person name="Cichocki N."/>
            <person name="Veneault-Fourrey C."/>
            <person name="LaButti K."/>
            <person name="Lindquist E.A."/>
            <person name="Lipzen A."/>
            <person name="Lundell T."/>
            <person name="Morin E."/>
            <person name="Murat C."/>
            <person name="Riley R."/>
            <person name="Ohm R."/>
            <person name="Sun H."/>
            <person name="Tunlid A."/>
            <person name="Henrissat B."/>
            <person name="Grigoriev I.V."/>
            <person name="Hibbett D.S."/>
            <person name="Martin F."/>
        </authorList>
    </citation>
    <scope>NUCLEOTIDE SEQUENCE [LARGE SCALE GENOMIC DNA]</scope>
    <source>
        <strain evidence="2 3">SS14</strain>
    </source>
</reference>
<dbReference type="Proteomes" id="UP000054279">
    <property type="component" value="Unassembled WGS sequence"/>
</dbReference>
<proteinExistence type="predicted"/>
<organism evidence="2 3">
    <name type="scientific">Sphaerobolus stellatus (strain SS14)</name>
    <dbReference type="NCBI Taxonomy" id="990650"/>
    <lineage>
        <taxon>Eukaryota</taxon>
        <taxon>Fungi</taxon>
        <taxon>Dikarya</taxon>
        <taxon>Basidiomycota</taxon>
        <taxon>Agaricomycotina</taxon>
        <taxon>Agaricomycetes</taxon>
        <taxon>Phallomycetidae</taxon>
        <taxon>Geastrales</taxon>
        <taxon>Sphaerobolaceae</taxon>
        <taxon>Sphaerobolus</taxon>
    </lineage>
</organism>
<feature type="compositionally biased region" description="Basic residues" evidence="1">
    <location>
        <begin position="1"/>
        <end position="10"/>
    </location>
</feature>